<keyword evidence="4" id="KW-1185">Reference proteome</keyword>
<keyword evidence="2" id="KW-1133">Transmembrane helix</keyword>
<evidence type="ECO:0000313" key="3">
    <source>
        <dbReference type="EMBL" id="KAI0303625.1"/>
    </source>
</evidence>
<sequence length="220" mass="24476">MAAPLTRVLLSHRKTLGRAKFSTVLSSQQHESAVPPRVLETPGGHSRSPLAAPTGGVAKSTSESHRNRMPSITLLFSVIGYLSGRYTAIAHDGNLRRRAEECLDEFEEFQRHLRRAQELLFGWLATFYHLVVVVALCGSASPSSRRPVDFTAPLKTTIIGPFVELYKWSTNVVKPRISSAFDRMTEKAISFRCNISADVLPVDLIYGQGHDSRHNSEFRS</sequence>
<feature type="region of interest" description="Disordered" evidence="1">
    <location>
        <begin position="26"/>
        <end position="65"/>
    </location>
</feature>
<dbReference type="AlphaFoldDB" id="A0AAD4M675"/>
<evidence type="ECO:0000256" key="1">
    <source>
        <dbReference type="SAM" id="MobiDB-lite"/>
    </source>
</evidence>
<gene>
    <name evidence="3" type="ORF">B0F90DRAFT_1305407</name>
</gene>
<dbReference type="Proteomes" id="UP001203297">
    <property type="component" value="Unassembled WGS sequence"/>
</dbReference>
<keyword evidence="2" id="KW-0472">Membrane</keyword>
<dbReference type="EMBL" id="WTXG01000008">
    <property type="protein sequence ID" value="KAI0303625.1"/>
    <property type="molecule type" value="Genomic_DNA"/>
</dbReference>
<proteinExistence type="predicted"/>
<comment type="caution">
    <text evidence="3">The sequence shown here is derived from an EMBL/GenBank/DDBJ whole genome shotgun (WGS) entry which is preliminary data.</text>
</comment>
<accession>A0AAD4M675</accession>
<keyword evidence="2" id="KW-0812">Transmembrane</keyword>
<organism evidence="3 4">
    <name type="scientific">Multifurca ochricompacta</name>
    <dbReference type="NCBI Taxonomy" id="376703"/>
    <lineage>
        <taxon>Eukaryota</taxon>
        <taxon>Fungi</taxon>
        <taxon>Dikarya</taxon>
        <taxon>Basidiomycota</taxon>
        <taxon>Agaricomycotina</taxon>
        <taxon>Agaricomycetes</taxon>
        <taxon>Russulales</taxon>
        <taxon>Russulaceae</taxon>
        <taxon>Multifurca</taxon>
    </lineage>
</organism>
<feature type="transmembrane region" description="Helical" evidence="2">
    <location>
        <begin position="119"/>
        <end position="141"/>
    </location>
</feature>
<evidence type="ECO:0000256" key="2">
    <source>
        <dbReference type="SAM" id="Phobius"/>
    </source>
</evidence>
<name>A0AAD4M675_9AGAM</name>
<protein>
    <submittedName>
        <fullName evidence="3">Uncharacterized protein</fullName>
    </submittedName>
</protein>
<evidence type="ECO:0000313" key="4">
    <source>
        <dbReference type="Proteomes" id="UP001203297"/>
    </source>
</evidence>
<reference evidence="3" key="1">
    <citation type="journal article" date="2022" name="New Phytol.">
        <title>Evolutionary transition to the ectomycorrhizal habit in the genomes of a hyperdiverse lineage of mushroom-forming fungi.</title>
        <authorList>
            <person name="Looney B."/>
            <person name="Miyauchi S."/>
            <person name="Morin E."/>
            <person name="Drula E."/>
            <person name="Courty P.E."/>
            <person name="Kohler A."/>
            <person name="Kuo A."/>
            <person name="LaButti K."/>
            <person name="Pangilinan J."/>
            <person name="Lipzen A."/>
            <person name="Riley R."/>
            <person name="Andreopoulos W."/>
            <person name="He G."/>
            <person name="Johnson J."/>
            <person name="Nolan M."/>
            <person name="Tritt A."/>
            <person name="Barry K.W."/>
            <person name="Grigoriev I.V."/>
            <person name="Nagy L.G."/>
            <person name="Hibbett D."/>
            <person name="Henrissat B."/>
            <person name="Matheny P.B."/>
            <person name="Labbe J."/>
            <person name="Martin F.M."/>
        </authorList>
    </citation>
    <scope>NUCLEOTIDE SEQUENCE</scope>
    <source>
        <strain evidence="3">BPL690</strain>
    </source>
</reference>